<feature type="compositionally biased region" description="Acidic residues" evidence="1">
    <location>
        <begin position="143"/>
        <end position="153"/>
    </location>
</feature>
<dbReference type="AlphaFoldDB" id="A0AAQ4D834"/>
<dbReference type="Proteomes" id="UP001321473">
    <property type="component" value="Unassembled WGS sequence"/>
</dbReference>
<keyword evidence="4" id="KW-1185">Reference proteome</keyword>
<feature type="transmembrane region" description="Helical" evidence="2">
    <location>
        <begin position="186"/>
        <end position="208"/>
    </location>
</feature>
<evidence type="ECO:0000256" key="2">
    <source>
        <dbReference type="SAM" id="Phobius"/>
    </source>
</evidence>
<feature type="region of interest" description="Disordered" evidence="1">
    <location>
        <begin position="122"/>
        <end position="171"/>
    </location>
</feature>
<keyword evidence="2" id="KW-0812">Transmembrane</keyword>
<reference evidence="3 4" key="1">
    <citation type="journal article" date="2023" name="Arcadia Sci">
        <title>De novo assembly of a long-read Amblyomma americanum tick genome.</title>
        <authorList>
            <person name="Chou S."/>
            <person name="Poskanzer K.E."/>
            <person name="Rollins M."/>
            <person name="Thuy-Boun P.S."/>
        </authorList>
    </citation>
    <scope>NUCLEOTIDE SEQUENCE [LARGE SCALE GENOMIC DNA]</scope>
    <source>
        <strain evidence="3">F_SG_1</strain>
        <tissue evidence="3">Salivary glands</tissue>
    </source>
</reference>
<feature type="compositionally biased region" description="Low complexity" evidence="1">
    <location>
        <begin position="83"/>
        <end position="98"/>
    </location>
</feature>
<dbReference type="PROSITE" id="PS51885">
    <property type="entry name" value="NEPRILYSIN"/>
    <property type="match status" value="1"/>
</dbReference>
<keyword evidence="2" id="KW-1133">Transmembrane helix</keyword>
<sequence>MSAIDNRTIGKPFSYLRPNIPMPRRYVEQAAFPEPEAADSSSDEDTSTASSGQSVASHEDASVRIVPSAGTAQSAKNSAAKIPSTKTSTVKTKPSKVVRSLSDSTVSRAGFSADRVNTTALSPVGSASSLTSGSGAASPTSEGDWDDEDDDAETDKTTAATSEDALKSSGRDDTLRGITLKHIKKHAVVVAIVSLIVSLALIVVIQVMPETGDHHHGTGDTEGQRPSEDEGESVSYGGSSGQRRVATSFVTLPPELQATPARRFTLADYEDTRTGGDRTTPSGALECNTDACSWQRRLVEEKLNVNVDPCVDFYSYVCSPAWEVNGSLPYKSAGRAFLIKETIR</sequence>
<feature type="compositionally biased region" description="Low complexity" evidence="1">
    <location>
        <begin position="122"/>
        <end position="142"/>
    </location>
</feature>
<evidence type="ECO:0000313" key="3">
    <source>
        <dbReference type="EMBL" id="KAK8758624.1"/>
    </source>
</evidence>
<protein>
    <recommendedName>
        <fullName evidence="5">Peptidase M13 N-terminal domain-containing protein</fullName>
    </recommendedName>
</protein>
<dbReference type="EMBL" id="JARKHS020033913">
    <property type="protein sequence ID" value="KAK8758624.1"/>
    <property type="molecule type" value="Genomic_DNA"/>
</dbReference>
<dbReference type="GO" id="GO:0004222">
    <property type="term" value="F:metalloendopeptidase activity"/>
    <property type="evidence" value="ECO:0007669"/>
    <property type="project" value="InterPro"/>
</dbReference>
<gene>
    <name evidence="3" type="ORF">V5799_003740</name>
</gene>
<keyword evidence="2" id="KW-0472">Membrane</keyword>
<organism evidence="3 4">
    <name type="scientific">Amblyomma americanum</name>
    <name type="common">Lone star tick</name>
    <dbReference type="NCBI Taxonomy" id="6943"/>
    <lineage>
        <taxon>Eukaryota</taxon>
        <taxon>Metazoa</taxon>
        <taxon>Ecdysozoa</taxon>
        <taxon>Arthropoda</taxon>
        <taxon>Chelicerata</taxon>
        <taxon>Arachnida</taxon>
        <taxon>Acari</taxon>
        <taxon>Parasitiformes</taxon>
        <taxon>Ixodida</taxon>
        <taxon>Ixodoidea</taxon>
        <taxon>Ixodidae</taxon>
        <taxon>Amblyomminae</taxon>
        <taxon>Amblyomma</taxon>
    </lineage>
</organism>
<comment type="caution">
    <text evidence="3">The sequence shown here is derived from an EMBL/GenBank/DDBJ whole genome shotgun (WGS) entry which is preliminary data.</text>
</comment>
<feature type="compositionally biased region" description="Basic and acidic residues" evidence="1">
    <location>
        <begin position="212"/>
        <end position="228"/>
    </location>
</feature>
<evidence type="ECO:0008006" key="5">
    <source>
        <dbReference type="Google" id="ProtNLM"/>
    </source>
</evidence>
<dbReference type="InterPro" id="IPR000718">
    <property type="entry name" value="Peptidase_M13"/>
</dbReference>
<feature type="region of interest" description="Disordered" evidence="1">
    <location>
        <begin position="1"/>
        <end position="104"/>
    </location>
</feature>
<proteinExistence type="predicted"/>
<evidence type="ECO:0000256" key="1">
    <source>
        <dbReference type="SAM" id="MobiDB-lite"/>
    </source>
</evidence>
<name>A0AAQ4D834_AMBAM</name>
<dbReference type="GO" id="GO:0006508">
    <property type="term" value="P:proteolysis"/>
    <property type="evidence" value="ECO:0007669"/>
    <property type="project" value="InterPro"/>
</dbReference>
<accession>A0AAQ4D834</accession>
<evidence type="ECO:0000313" key="4">
    <source>
        <dbReference type="Proteomes" id="UP001321473"/>
    </source>
</evidence>
<feature type="region of interest" description="Disordered" evidence="1">
    <location>
        <begin position="212"/>
        <end position="242"/>
    </location>
</feature>